<dbReference type="SUPFAM" id="SSF53474">
    <property type="entry name" value="alpha/beta-Hydrolases"/>
    <property type="match status" value="1"/>
</dbReference>
<dbReference type="Pfam" id="PF00756">
    <property type="entry name" value="Esterase"/>
    <property type="match status" value="1"/>
</dbReference>
<dbReference type="EMBL" id="JACYXC010000001">
    <property type="protein sequence ID" value="MBH5338021.1"/>
    <property type="molecule type" value="Genomic_DNA"/>
</dbReference>
<dbReference type="Proteomes" id="UP000807371">
    <property type="component" value="Unassembled WGS sequence"/>
</dbReference>
<comment type="caution">
    <text evidence="10">The sequence shown here is derived from an EMBL/GenBank/DDBJ whole genome shotgun (WGS) entry which is preliminary data.</text>
</comment>
<dbReference type="PROSITE" id="PS51318">
    <property type="entry name" value="TAT"/>
    <property type="match status" value="1"/>
</dbReference>
<keyword evidence="5" id="KW-0808">Transferase</keyword>
<evidence type="ECO:0000256" key="1">
    <source>
        <dbReference type="ARBA" id="ARBA00000697"/>
    </source>
</evidence>
<dbReference type="InterPro" id="IPR000801">
    <property type="entry name" value="Esterase-like"/>
</dbReference>
<feature type="region of interest" description="Disordered" evidence="9">
    <location>
        <begin position="336"/>
        <end position="388"/>
    </location>
</feature>
<dbReference type="RefSeq" id="WP_197991233.1">
    <property type="nucleotide sequence ID" value="NZ_JACYXC010000001.1"/>
</dbReference>
<dbReference type="InterPro" id="IPR029058">
    <property type="entry name" value="AB_hydrolase_fold"/>
</dbReference>
<evidence type="ECO:0000256" key="3">
    <source>
        <dbReference type="ARBA" id="ARBA00012820"/>
    </source>
</evidence>
<dbReference type="PANTHER" id="PTHR48098:SF1">
    <property type="entry name" value="DIACYLGLYCEROL ACYLTRANSFERASE_MYCOLYLTRANSFERASE AG85A"/>
    <property type="match status" value="1"/>
</dbReference>
<dbReference type="EC" id="2.3.1.122" evidence="3"/>
<reference evidence="10 11" key="1">
    <citation type="submission" date="2020-09" db="EMBL/GenBank/DDBJ databases">
        <title>Biosynthesis of the nuclear factor of activated T cells inhibitor NFAT-133 and its congeners in Streptomyces pactum.</title>
        <authorList>
            <person name="Zhou W."/>
            <person name="Posri P."/>
            <person name="Abugrain M.E."/>
            <person name="Weisberg A.J."/>
            <person name="Chang J.H."/>
            <person name="Mahmud T."/>
        </authorList>
    </citation>
    <scope>NUCLEOTIDE SEQUENCE [LARGE SCALE GENOMIC DNA]</scope>
    <source>
        <strain evidence="10 11">ATCC 27456</strain>
    </source>
</reference>
<feature type="compositionally biased region" description="Low complexity" evidence="9">
    <location>
        <begin position="360"/>
        <end position="388"/>
    </location>
</feature>
<sequence>MPPMLPRRSLLAGGALLAAGGPALLSTAPEARAASRVVTERRLDERLVELTVDSPALAARSTVALLTPRGWRERGPDDRWPTLYLLAGGDGDHTVWTTMFRVQDLPELRDVLVVMPAMPLFGFWTDWWNHGAGGPPRVRSHFLREVVPLVEERYGAGPRRAAAGESQGGFGALSFASRVPGLFRAVASFGAPVHPIRHPEVWLSGAAFVGIDGHAIFGDPWKQWEVWLDWDPFHRAEGLRRTPVYLAAGDGTPGPLDGDEPEPHIPGTEKWIALLPDDVVSVTEAVCGREARILGRRLEQLGAPVTTHIYPGTHTGTYGHRELRHALPMLTRALLRPTRGGRGKGRGGPASWSGTRAGAPGRPGCRSSPSSTRSWTRTTRSGSPGTGT</sequence>
<gene>
    <name evidence="10" type="ORF">IHE55_25870</name>
</gene>
<accession>A0ABS0NS37</accession>
<dbReference type="Gene3D" id="3.40.50.1820">
    <property type="entry name" value="alpha/beta hydrolase"/>
    <property type="match status" value="1"/>
</dbReference>
<evidence type="ECO:0000256" key="5">
    <source>
        <dbReference type="ARBA" id="ARBA00022679"/>
    </source>
</evidence>
<evidence type="ECO:0000256" key="6">
    <source>
        <dbReference type="ARBA" id="ARBA00023315"/>
    </source>
</evidence>
<comment type="catalytic activity">
    <reaction evidence="1">
        <text>2 alpha,alpha'-trehalose 6-mycolate = alpha,alpha'-trehalose 6,6'-bismycolate + alpha,alpha-trehalose</text>
        <dbReference type="Rhea" id="RHEA:23472"/>
        <dbReference type="ChEBI" id="CHEBI:16551"/>
        <dbReference type="ChEBI" id="CHEBI:18195"/>
        <dbReference type="ChEBI" id="CHEBI:18234"/>
        <dbReference type="EC" id="2.3.1.122"/>
    </reaction>
</comment>
<evidence type="ECO:0000256" key="7">
    <source>
        <dbReference type="ARBA" id="ARBA00032572"/>
    </source>
</evidence>
<keyword evidence="11" id="KW-1185">Reference proteome</keyword>
<organism evidence="10 11">
    <name type="scientific">Streptomyces pactum</name>
    <dbReference type="NCBI Taxonomy" id="68249"/>
    <lineage>
        <taxon>Bacteria</taxon>
        <taxon>Bacillati</taxon>
        <taxon>Actinomycetota</taxon>
        <taxon>Actinomycetes</taxon>
        <taxon>Kitasatosporales</taxon>
        <taxon>Streptomycetaceae</taxon>
        <taxon>Streptomyces</taxon>
    </lineage>
</organism>
<dbReference type="InterPro" id="IPR050583">
    <property type="entry name" value="Mycobacterial_A85_antigen"/>
</dbReference>
<dbReference type="PANTHER" id="PTHR48098">
    <property type="entry name" value="ENTEROCHELIN ESTERASE-RELATED"/>
    <property type="match status" value="1"/>
</dbReference>
<comment type="similarity">
    <text evidence="2">Belongs to the mycobacterial A85 antigen family.</text>
</comment>
<evidence type="ECO:0000313" key="11">
    <source>
        <dbReference type="Proteomes" id="UP000807371"/>
    </source>
</evidence>
<evidence type="ECO:0000313" key="10">
    <source>
        <dbReference type="EMBL" id="MBH5338021.1"/>
    </source>
</evidence>
<evidence type="ECO:0000256" key="4">
    <source>
        <dbReference type="ARBA" id="ARBA00013244"/>
    </source>
</evidence>
<keyword evidence="6" id="KW-0012">Acyltransferase</keyword>
<dbReference type="EC" id="2.3.1.20" evidence="4"/>
<comment type="catalytic activity">
    <reaction evidence="8">
        <text>an acyl-CoA + a 1,2-diacyl-sn-glycerol = a triacyl-sn-glycerol + CoA</text>
        <dbReference type="Rhea" id="RHEA:10868"/>
        <dbReference type="ChEBI" id="CHEBI:17815"/>
        <dbReference type="ChEBI" id="CHEBI:57287"/>
        <dbReference type="ChEBI" id="CHEBI:58342"/>
        <dbReference type="ChEBI" id="CHEBI:64615"/>
        <dbReference type="EC" id="2.3.1.20"/>
    </reaction>
</comment>
<proteinExistence type="inferred from homology"/>
<evidence type="ECO:0000256" key="9">
    <source>
        <dbReference type="SAM" id="MobiDB-lite"/>
    </source>
</evidence>
<dbReference type="InterPro" id="IPR006311">
    <property type="entry name" value="TAT_signal"/>
</dbReference>
<name>A0ABS0NS37_9ACTN</name>
<evidence type="ECO:0000256" key="2">
    <source>
        <dbReference type="ARBA" id="ARBA00005874"/>
    </source>
</evidence>
<evidence type="ECO:0000256" key="8">
    <source>
        <dbReference type="ARBA" id="ARBA00048109"/>
    </source>
</evidence>
<protein>
    <recommendedName>
        <fullName evidence="7">Acyl-CoA:diacylglycerol acyltransferase</fullName>
        <ecNumber evidence="3">2.3.1.122</ecNumber>
        <ecNumber evidence="4">2.3.1.20</ecNumber>
    </recommendedName>
</protein>